<dbReference type="OrthoDB" id="548867at2759"/>
<name>A0A8K0DFK5_IGNLU</name>
<evidence type="ECO:0000256" key="3">
    <source>
        <dbReference type="ARBA" id="ARBA00022840"/>
    </source>
</evidence>
<dbReference type="SUPFAM" id="SSF52540">
    <property type="entry name" value="P-loop containing nucleoside triphosphate hydrolases"/>
    <property type="match status" value="1"/>
</dbReference>
<comment type="caution">
    <text evidence="4">The sequence shown here is derived from an EMBL/GenBank/DDBJ whole genome shotgun (WGS) entry which is preliminary data.</text>
</comment>
<dbReference type="NCBIfam" id="NF040713">
    <property type="entry name" value="ZapE"/>
    <property type="match status" value="1"/>
</dbReference>
<dbReference type="PANTHER" id="PTHR12169">
    <property type="entry name" value="ATPASE N2B"/>
    <property type="match status" value="1"/>
</dbReference>
<dbReference type="GO" id="GO:0016887">
    <property type="term" value="F:ATP hydrolysis activity"/>
    <property type="evidence" value="ECO:0007669"/>
    <property type="project" value="InterPro"/>
</dbReference>
<keyword evidence="2" id="KW-0547">Nucleotide-binding</keyword>
<dbReference type="InterPro" id="IPR005654">
    <property type="entry name" value="ATPase_AFG1-like"/>
</dbReference>
<reference evidence="4" key="1">
    <citation type="submission" date="2019-08" db="EMBL/GenBank/DDBJ databases">
        <title>The genome of the North American firefly Photinus pyralis.</title>
        <authorList>
            <consortium name="Photinus pyralis genome working group"/>
            <person name="Fallon T.R."/>
            <person name="Sander Lower S.E."/>
            <person name="Weng J.-K."/>
        </authorList>
    </citation>
    <scope>NUCLEOTIDE SEQUENCE</scope>
    <source>
        <strain evidence="4">TRF0915ILg1</strain>
        <tissue evidence="4">Whole body</tissue>
    </source>
</reference>
<evidence type="ECO:0008006" key="6">
    <source>
        <dbReference type="Google" id="ProtNLM"/>
    </source>
</evidence>
<dbReference type="EMBL" id="VTPC01000575">
    <property type="protein sequence ID" value="KAF2905258.1"/>
    <property type="molecule type" value="Genomic_DNA"/>
</dbReference>
<sequence length="451" mass="51935">MASCVLQNVRCAIIPKNLLKNYPPYVKNIIHLNYSVKARLDETLRFGPVETLYDKIEKGELLPDQLQAKVTEHLQRVYEEVDDYNPSDSGIFNKIFSGRPKVPKGLYIHGAVGGGKTMLMDLFYNCCDVDRKSRVHFNAFMVDVHQKIHETKQQVMPSASTKPRSFDPIPPVAERITDKAWLICFDEFQVTDIADAMILKRLFTQLFENGVVVVATSNRSPDDLYKNGLQRSNFVPFIKVLKDHCVIVNLDSGIDYRQKGVVSQTQYFVKSEFKDNDPLDKIFKYLCSKETDTIRPKTFTILGRNVTFKKACGGVLDTTFEELCDRPLGANDYIHLTQFFHTILIRDIPKLNLKLKSQARRFITLIDSLYNHKTRIVVSAEVPLKQLFSAEKLDDDDENRILMDDLKIHKSEVDASASIFTGDEEIFAFDRTVSRLTEMQTQEYWEKLEKY</sequence>
<gene>
    <name evidence="4" type="ORF">ILUMI_00909</name>
</gene>
<comment type="similarity">
    <text evidence="1">Belongs to the AFG1 ATPase family.</text>
</comment>
<dbReference type="PANTHER" id="PTHR12169:SF6">
    <property type="entry name" value="AFG1-LIKE ATPASE"/>
    <property type="match status" value="1"/>
</dbReference>
<organism evidence="4 5">
    <name type="scientific">Ignelater luminosus</name>
    <name type="common">Cucubano</name>
    <name type="synonym">Pyrophorus luminosus</name>
    <dbReference type="NCBI Taxonomy" id="2038154"/>
    <lineage>
        <taxon>Eukaryota</taxon>
        <taxon>Metazoa</taxon>
        <taxon>Ecdysozoa</taxon>
        <taxon>Arthropoda</taxon>
        <taxon>Hexapoda</taxon>
        <taxon>Insecta</taxon>
        <taxon>Pterygota</taxon>
        <taxon>Neoptera</taxon>
        <taxon>Endopterygota</taxon>
        <taxon>Coleoptera</taxon>
        <taxon>Polyphaga</taxon>
        <taxon>Elateriformia</taxon>
        <taxon>Elateroidea</taxon>
        <taxon>Elateridae</taxon>
        <taxon>Agrypninae</taxon>
        <taxon>Pyrophorini</taxon>
        <taxon>Ignelater</taxon>
    </lineage>
</organism>
<accession>A0A8K0DFK5</accession>
<evidence type="ECO:0000313" key="5">
    <source>
        <dbReference type="Proteomes" id="UP000801492"/>
    </source>
</evidence>
<dbReference type="Pfam" id="PF03969">
    <property type="entry name" value="AFG1_ATPase"/>
    <property type="match status" value="1"/>
</dbReference>
<dbReference type="Proteomes" id="UP000801492">
    <property type="component" value="Unassembled WGS sequence"/>
</dbReference>
<keyword evidence="3" id="KW-0067">ATP-binding</keyword>
<dbReference type="Gene3D" id="3.40.50.300">
    <property type="entry name" value="P-loop containing nucleotide triphosphate hydrolases"/>
    <property type="match status" value="1"/>
</dbReference>
<evidence type="ECO:0000256" key="1">
    <source>
        <dbReference type="ARBA" id="ARBA00010322"/>
    </source>
</evidence>
<dbReference type="InterPro" id="IPR027417">
    <property type="entry name" value="P-loop_NTPase"/>
</dbReference>
<evidence type="ECO:0000313" key="4">
    <source>
        <dbReference type="EMBL" id="KAF2905258.1"/>
    </source>
</evidence>
<dbReference type="GO" id="GO:0005524">
    <property type="term" value="F:ATP binding"/>
    <property type="evidence" value="ECO:0007669"/>
    <property type="project" value="UniProtKB-KW"/>
</dbReference>
<dbReference type="GO" id="GO:0005739">
    <property type="term" value="C:mitochondrion"/>
    <property type="evidence" value="ECO:0007669"/>
    <property type="project" value="TreeGrafter"/>
</dbReference>
<protein>
    <recommendedName>
        <fullName evidence="6">AFG1-like ATPase</fullName>
    </recommendedName>
</protein>
<dbReference type="AlphaFoldDB" id="A0A8K0DFK5"/>
<proteinExistence type="inferred from homology"/>
<keyword evidence="5" id="KW-1185">Reference proteome</keyword>
<dbReference type="FunFam" id="3.40.50.300:FF:003041">
    <property type="entry name" value="Predicted protein"/>
    <property type="match status" value="1"/>
</dbReference>
<evidence type="ECO:0000256" key="2">
    <source>
        <dbReference type="ARBA" id="ARBA00022741"/>
    </source>
</evidence>